<dbReference type="RefSeq" id="XP_045958502.1">
    <property type="nucleotide sequence ID" value="XM_046109167.1"/>
</dbReference>
<gene>
    <name evidence="1" type="ORF">BKA67DRAFT_691284</name>
</gene>
<dbReference type="Proteomes" id="UP000758603">
    <property type="component" value="Unassembled WGS sequence"/>
</dbReference>
<dbReference type="AlphaFoldDB" id="A0A9P8ULL7"/>
<evidence type="ECO:0000313" key="2">
    <source>
        <dbReference type="Proteomes" id="UP000758603"/>
    </source>
</evidence>
<protein>
    <submittedName>
        <fullName evidence="1">Uncharacterized protein</fullName>
    </submittedName>
</protein>
<organism evidence="1 2">
    <name type="scientific">Truncatella angustata</name>
    <dbReference type="NCBI Taxonomy" id="152316"/>
    <lineage>
        <taxon>Eukaryota</taxon>
        <taxon>Fungi</taxon>
        <taxon>Dikarya</taxon>
        <taxon>Ascomycota</taxon>
        <taxon>Pezizomycotina</taxon>
        <taxon>Sordariomycetes</taxon>
        <taxon>Xylariomycetidae</taxon>
        <taxon>Amphisphaeriales</taxon>
        <taxon>Sporocadaceae</taxon>
        <taxon>Truncatella</taxon>
    </lineage>
</organism>
<proteinExistence type="predicted"/>
<dbReference type="GeneID" id="70138058"/>
<accession>A0A9P8ULL7</accession>
<name>A0A9P8ULL7_9PEZI</name>
<comment type="caution">
    <text evidence="1">The sequence shown here is derived from an EMBL/GenBank/DDBJ whole genome shotgun (WGS) entry which is preliminary data.</text>
</comment>
<sequence length="161" mass="18797">MMDRDPFVTRPIESLKVHDILVNHGWDKKNEKDPKVIYDHICKCIPCTSEDLVADLMTKWNHQKPDSTLQEYLNQASRMKIRLEELGFPIHERVATLTVLIPLKDVDEGWYSTLFYDFTANKLRWTDLLSKIQTKATLLEKKKPLQLAKCKKNNTQNLSAN</sequence>
<keyword evidence="2" id="KW-1185">Reference proteome</keyword>
<reference evidence="1" key="1">
    <citation type="journal article" date="2021" name="Nat. Commun.">
        <title>Genetic determinants of endophytism in the Arabidopsis root mycobiome.</title>
        <authorList>
            <person name="Mesny F."/>
            <person name="Miyauchi S."/>
            <person name="Thiergart T."/>
            <person name="Pickel B."/>
            <person name="Atanasova L."/>
            <person name="Karlsson M."/>
            <person name="Huettel B."/>
            <person name="Barry K.W."/>
            <person name="Haridas S."/>
            <person name="Chen C."/>
            <person name="Bauer D."/>
            <person name="Andreopoulos W."/>
            <person name="Pangilinan J."/>
            <person name="LaButti K."/>
            <person name="Riley R."/>
            <person name="Lipzen A."/>
            <person name="Clum A."/>
            <person name="Drula E."/>
            <person name="Henrissat B."/>
            <person name="Kohler A."/>
            <person name="Grigoriev I.V."/>
            <person name="Martin F.M."/>
            <person name="Hacquard S."/>
        </authorList>
    </citation>
    <scope>NUCLEOTIDE SEQUENCE</scope>
    <source>
        <strain evidence="1">MPI-SDFR-AT-0073</strain>
    </source>
</reference>
<evidence type="ECO:0000313" key="1">
    <source>
        <dbReference type="EMBL" id="KAH6654232.1"/>
    </source>
</evidence>
<dbReference type="EMBL" id="JAGPXC010000004">
    <property type="protein sequence ID" value="KAH6654232.1"/>
    <property type="molecule type" value="Genomic_DNA"/>
</dbReference>